<dbReference type="Proteomes" id="UP001142462">
    <property type="component" value="Unassembled WGS sequence"/>
</dbReference>
<keyword evidence="2" id="KW-1185">Reference proteome</keyword>
<evidence type="ECO:0000313" key="2">
    <source>
        <dbReference type="Proteomes" id="UP001142462"/>
    </source>
</evidence>
<accession>A0A9W6H5Y0</accession>
<protein>
    <submittedName>
        <fullName evidence="1">Uncharacterized protein</fullName>
    </submittedName>
</protein>
<dbReference type="EMBL" id="BSEJ01000020">
    <property type="protein sequence ID" value="GLJ62961.1"/>
    <property type="molecule type" value="Genomic_DNA"/>
</dbReference>
<evidence type="ECO:0000313" key="1">
    <source>
        <dbReference type="EMBL" id="GLJ62961.1"/>
    </source>
</evidence>
<gene>
    <name evidence="1" type="ORF">GCM10017576_30920</name>
</gene>
<name>A0A9W6H5Y0_9MICO</name>
<organism evidence="1 2">
    <name type="scientific">Microbacterium barkeri</name>
    <dbReference type="NCBI Taxonomy" id="33917"/>
    <lineage>
        <taxon>Bacteria</taxon>
        <taxon>Bacillati</taxon>
        <taxon>Actinomycetota</taxon>
        <taxon>Actinomycetes</taxon>
        <taxon>Micrococcales</taxon>
        <taxon>Microbacteriaceae</taxon>
        <taxon>Microbacterium</taxon>
    </lineage>
</organism>
<reference evidence="1" key="2">
    <citation type="submission" date="2023-01" db="EMBL/GenBank/DDBJ databases">
        <authorList>
            <person name="Sun Q."/>
            <person name="Evtushenko L."/>
        </authorList>
    </citation>
    <scope>NUCLEOTIDE SEQUENCE</scope>
    <source>
        <strain evidence="1">VKM Ac-1020</strain>
    </source>
</reference>
<reference evidence="1" key="1">
    <citation type="journal article" date="2014" name="Int. J. Syst. Evol. Microbiol.">
        <title>Complete genome sequence of Corynebacterium casei LMG S-19264T (=DSM 44701T), isolated from a smear-ripened cheese.</title>
        <authorList>
            <consortium name="US DOE Joint Genome Institute (JGI-PGF)"/>
            <person name="Walter F."/>
            <person name="Albersmeier A."/>
            <person name="Kalinowski J."/>
            <person name="Ruckert C."/>
        </authorList>
    </citation>
    <scope>NUCLEOTIDE SEQUENCE</scope>
    <source>
        <strain evidence="1">VKM Ac-1020</strain>
    </source>
</reference>
<comment type="caution">
    <text evidence="1">The sequence shown here is derived from an EMBL/GenBank/DDBJ whole genome shotgun (WGS) entry which is preliminary data.</text>
</comment>
<proteinExistence type="predicted"/>
<dbReference type="AlphaFoldDB" id="A0A9W6H5Y0"/>
<sequence>MLKQIGGRRGYAGREVIEGCCADDDAWALIAWDGWDDERWWELPDGRAIDEVLAAGDIASLPPLRLAFERGGRLGDILWSSTPVAPIVSQRFATVLADTGATGYALVPLATPEGIPPYFLLLLDDNDFDDVRAFPQGAQPVDRLDVSREVMAALRAAHADCFHVEHAEAASQRERMRQLTVAIPS</sequence>
<dbReference type="RefSeq" id="WP_271174637.1">
    <property type="nucleotide sequence ID" value="NZ_BSEJ01000020.1"/>
</dbReference>